<evidence type="ECO:0000313" key="7">
    <source>
        <dbReference type="EMBL" id="TLD83033.1"/>
    </source>
</evidence>
<keyword evidence="1" id="KW-0813">Transport</keyword>
<evidence type="ECO:0000256" key="4">
    <source>
        <dbReference type="ARBA" id="ARBA00022967"/>
    </source>
</evidence>
<dbReference type="Pfam" id="PF00005">
    <property type="entry name" value="ABC_tran"/>
    <property type="match status" value="1"/>
</dbReference>
<keyword evidence="4" id="KW-1278">Translocase</keyword>
<dbReference type="Gene3D" id="3.40.50.300">
    <property type="entry name" value="P-loop containing nucleotide triphosphate hydrolases"/>
    <property type="match status" value="1"/>
</dbReference>
<dbReference type="InterPro" id="IPR027417">
    <property type="entry name" value="P-loop_NTPase"/>
</dbReference>
<evidence type="ECO:0000259" key="6">
    <source>
        <dbReference type="PROSITE" id="PS50893"/>
    </source>
</evidence>
<proteinExistence type="predicted"/>
<evidence type="ECO:0000256" key="1">
    <source>
        <dbReference type="ARBA" id="ARBA00022448"/>
    </source>
</evidence>
<evidence type="ECO:0000256" key="2">
    <source>
        <dbReference type="ARBA" id="ARBA00022741"/>
    </source>
</evidence>
<dbReference type="OrthoDB" id="5515229at2"/>
<reference evidence="7 8" key="1">
    <citation type="journal article" date="2014" name="Genome Announc.">
        <title>Draft genome sequences of eight enterohepatic helicobacter species isolated from both laboratory and wild rodents.</title>
        <authorList>
            <person name="Sheh A."/>
            <person name="Shen Z."/>
            <person name="Fox J.G."/>
        </authorList>
    </citation>
    <scope>NUCLEOTIDE SEQUENCE [LARGE SCALE GENOMIC DNA]</scope>
    <source>
        <strain evidence="7 8">ATCC 700114</strain>
    </source>
</reference>
<dbReference type="PROSITE" id="PS00211">
    <property type="entry name" value="ABC_TRANSPORTER_1"/>
    <property type="match status" value="1"/>
</dbReference>
<protein>
    <submittedName>
        <fullName evidence="7">ABC transporter ATP-binding protein</fullName>
    </submittedName>
</protein>
<organism evidence="7 8">
    <name type="scientific">Helicobacter trogontum</name>
    <dbReference type="NCBI Taxonomy" id="50960"/>
    <lineage>
        <taxon>Bacteria</taxon>
        <taxon>Pseudomonadati</taxon>
        <taxon>Campylobacterota</taxon>
        <taxon>Epsilonproteobacteria</taxon>
        <taxon>Campylobacterales</taxon>
        <taxon>Helicobacteraceae</taxon>
        <taxon>Helicobacter</taxon>
    </lineage>
</organism>
<dbReference type="InterPro" id="IPR003439">
    <property type="entry name" value="ABC_transporter-like_ATP-bd"/>
</dbReference>
<accession>A0A4U8SAE2</accession>
<name>A0A4U8SAE2_9HELI</name>
<dbReference type="GO" id="GO:0005524">
    <property type="term" value="F:ATP binding"/>
    <property type="evidence" value="ECO:0007669"/>
    <property type="project" value="UniProtKB-KW"/>
</dbReference>
<dbReference type="CDD" id="cd03214">
    <property type="entry name" value="ABC_Iron-Siderophores_B12_Hemin"/>
    <property type="match status" value="1"/>
</dbReference>
<dbReference type="FunFam" id="3.40.50.300:FF:000134">
    <property type="entry name" value="Iron-enterobactin ABC transporter ATP-binding protein"/>
    <property type="match status" value="1"/>
</dbReference>
<evidence type="ECO:0000256" key="3">
    <source>
        <dbReference type="ARBA" id="ARBA00022840"/>
    </source>
</evidence>
<dbReference type="EMBL" id="JRPL02000012">
    <property type="protein sequence ID" value="TLD83033.1"/>
    <property type="molecule type" value="Genomic_DNA"/>
</dbReference>
<dbReference type="Proteomes" id="UP000029878">
    <property type="component" value="Unassembled WGS sequence"/>
</dbReference>
<dbReference type="PANTHER" id="PTHR42794:SF1">
    <property type="entry name" value="HEMIN IMPORT ATP-BINDING PROTEIN HMUV"/>
    <property type="match status" value="1"/>
</dbReference>
<evidence type="ECO:0000256" key="5">
    <source>
        <dbReference type="ARBA" id="ARBA00037066"/>
    </source>
</evidence>
<comment type="caution">
    <text evidence="7">The sequence shown here is derived from an EMBL/GenBank/DDBJ whole genome shotgun (WGS) entry which is preliminary data.</text>
</comment>
<dbReference type="RefSeq" id="WP_034344372.1">
    <property type="nucleotide sequence ID" value="NZ_FZNG01000047.1"/>
</dbReference>
<dbReference type="InterPro" id="IPR017871">
    <property type="entry name" value="ABC_transporter-like_CS"/>
</dbReference>
<dbReference type="SMART" id="SM00382">
    <property type="entry name" value="AAA"/>
    <property type="match status" value="1"/>
</dbReference>
<dbReference type="InterPro" id="IPR003593">
    <property type="entry name" value="AAA+_ATPase"/>
</dbReference>
<dbReference type="GO" id="GO:0016887">
    <property type="term" value="F:ATP hydrolysis activity"/>
    <property type="evidence" value="ECO:0007669"/>
    <property type="project" value="InterPro"/>
</dbReference>
<evidence type="ECO:0000313" key="8">
    <source>
        <dbReference type="Proteomes" id="UP000029878"/>
    </source>
</evidence>
<gene>
    <name evidence="7" type="ORF">LS81_006180</name>
</gene>
<keyword evidence="3 7" id="KW-0067">ATP-binding</keyword>
<keyword evidence="2" id="KW-0547">Nucleotide-binding</keyword>
<dbReference type="PROSITE" id="PS50893">
    <property type="entry name" value="ABC_TRANSPORTER_2"/>
    <property type="match status" value="1"/>
</dbReference>
<comment type="function">
    <text evidence="5">Part of the ABC transporter complex HmuTUV involved in hemin import. Responsible for energy coupling to the transport system.</text>
</comment>
<dbReference type="PANTHER" id="PTHR42794">
    <property type="entry name" value="HEMIN IMPORT ATP-BINDING PROTEIN HMUV"/>
    <property type="match status" value="1"/>
</dbReference>
<dbReference type="AlphaFoldDB" id="A0A4U8SAE2"/>
<dbReference type="SUPFAM" id="SSF52540">
    <property type="entry name" value="P-loop containing nucleoside triphosphate hydrolases"/>
    <property type="match status" value="1"/>
</dbReference>
<sequence>MIEIKNLSFSYDSRDLLHDVSFEVKSGEFYGILGPNGSGKSTLIKNMLGILTPKSGDIVYFTKPIAAYSVKELSRIIGFVPQKSGLNMPLLVKDVLLMGKYAKLSHSYMQYSKDDLDEAVYYAKLCHVDMFLERSVFTLSGGEFQRVLLARALLKHPTILILDEPTSALDLNYSIETLKIVENLVKEHKICVVAVLHDLNLASLFCTKALFLKQGKKYCEGAVYDIFTQDILKEIYNLNCEILYKNHKPFILPLKEHV</sequence>
<feature type="domain" description="ABC transporter" evidence="6">
    <location>
        <begin position="2"/>
        <end position="239"/>
    </location>
</feature>